<dbReference type="GO" id="GO:0005886">
    <property type="term" value="C:plasma membrane"/>
    <property type="evidence" value="ECO:0007669"/>
    <property type="project" value="UniProtKB-SubCell"/>
</dbReference>
<keyword evidence="10" id="KW-1185">Reference proteome</keyword>
<evidence type="ECO:0000256" key="6">
    <source>
        <dbReference type="SAM" id="Phobius"/>
    </source>
</evidence>
<dbReference type="AlphaFoldDB" id="A0A840LG66"/>
<proteinExistence type="predicted"/>
<keyword evidence="3 6" id="KW-0812">Transmembrane</keyword>
<dbReference type="Proteomes" id="UP000562027">
    <property type="component" value="Unassembled WGS sequence"/>
</dbReference>
<organism evidence="9 10">
    <name type="scientific">Roseateles oligotrophus</name>
    <dbReference type="NCBI Taxonomy" id="1769250"/>
    <lineage>
        <taxon>Bacteria</taxon>
        <taxon>Pseudomonadati</taxon>
        <taxon>Pseudomonadota</taxon>
        <taxon>Betaproteobacteria</taxon>
        <taxon>Burkholderiales</taxon>
        <taxon>Sphaerotilaceae</taxon>
        <taxon>Roseateles</taxon>
    </lineage>
</organism>
<gene>
    <name evidence="9" type="ORF">HNP55_004589</name>
</gene>
<evidence type="ECO:0000313" key="9">
    <source>
        <dbReference type="EMBL" id="MBB4846035.1"/>
    </source>
</evidence>
<feature type="domain" description="Phage shock protein PspC N-terminal" evidence="7">
    <location>
        <begin position="54"/>
        <end position="109"/>
    </location>
</feature>
<reference evidence="9 10" key="1">
    <citation type="submission" date="2020-08" db="EMBL/GenBank/DDBJ databases">
        <title>Functional genomics of gut bacteria from endangered species of beetles.</title>
        <authorList>
            <person name="Carlos-Shanley C."/>
        </authorList>
    </citation>
    <scope>NUCLEOTIDE SEQUENCE [LARGE SCALE GENOMIC DNA]</scope>
    <source>
        <strain evidence="9 10">S00239</strain>
    </source>
</reference>
<evidence type="ECO:0000256" key="5">
    <source>
        <dbReference type="ARBA" id="ARBA00023136"/>
    </source>
</evidence>
<dbReference type="InterPro" id="IPR052027">
    <property type="entry name" value="PspC"/>
</dbReference>
<dbReference type="PANTHER" id="PTHR33885:SF3">
    <property type="entry name" value="PHAGE SHOCK PROTEIN C"/>
    <property type="match status" value="1"/>
</dbReference>
<evidence type="ECO:0000259" key="7">
    <source>
        <dbReference type="Pfam" id="PF04024"/>
    </source>
</evidence>
<evidence type="ECO:0000256" key="2">
    <source>
        <dbReference type="ARBA" id="ARBA00022475"/>
    </source>
</evidence>
<protein>
    <submittedName>
        <fullName evidence="9">Phage shock protein PspC (Stress-responsive transcriptional regulator)</fullName>
    </submittedName>
</protein>
<dbReference type="Pfam" id="PF04024">
    <property type="entry name" value="PspC"/>
    <property type="match status" value="1"/>
</dbReference>
<accession>A0A840LG66</accession>
<comment type="caution">
    <text evidence="9">The sequence shown here is derived from an EMBL/GenBank/DDBJ whole genome shotgun (WGS) entry which is preliminary data.</text>
</comment>
<comment type="subcellular location">
    <subcellularLocation>
        <location evidence="1">Cell membrane</location>
        <topology evidence="1">Single-pass membrane protein</topology>
    </subcellularLocation>
</comment>
<feature type="domain" description="SHOCT" evidence="8">
    <location>
        <begin position="5"/>
        <end position="32"/>
    </location>
</feature>
<dbReference type="PANTHER" id="PTHR33885">
    <property type="entry name" value="PHAGE SHOCK PROTEIN C"/>
    <property type="match status" value="1"/>
</dbReference>
<feature type="transmembrane region" description="Helical" evidence="6">
    <location>
        <begin position="87"/>
        <end position="106"/>
    </location>
</feature>
<evidence type="ECO:0000259" key="8">
    <source>
        <dbReference type="Pfam" id="PF09851"/>
    </source>
</evidence>
<evidence type="ECO:0000256" key="1">
    <source>
        <dbReference type="ARBA" id="ARBA00004162"/>
    </source>
</evidence>
<sequence>MSFSEELAKLAELHQRGVLSDDEYARAKAKVLGDAGPAAAAPGLGAGVSSINAFRRSRQDRWLGGVCGGLAQLTATPAWLWRLLVSLLVLCAGSGLLVYLLLWIFVPEEE</sequence>
<dbReference type="InterPro" id="IPR018649">
    <property type="entry name" value="SHOCT"/>
</dbReference>
<name>A0A840LG66_9BURK</name>
<evidence type="ECO:0000313" key="10">
    <source>
        <dbReference type="Proteomes" id="UP000562027"/>
    </source>
</evidence>
<evidence type="ECO:0000256" key="3">
    <source>
        <dbReference type="ARBA" id="ARBA00022692"/>
    </source>
</evidence>
<evidence type="ECO:0000256" key="4">
    <source>
        <dbReference type="ARBA" id="ARBA00022989"/>
    </source>
</evidence>
<dbReference type="Pfam" id="PF09851">
    <property type="entry name" value="SHOCT"/>
    <property type="match status" value="1"/>
</dbReference>
<keyword evidence="4 6" id="KW-1133">Transmembrane helix</keyword>
<dbReference type="RefSeq" id="WP_184304522.1">
    <property type="nucleotide sequence ID" value="NZ_JACHLP010000013.1"/>
</dbReference>
<keyword evidence="5 6" id="KW-0472">Membrane</keyword>
<dbReference type="InterPro" id="IPR007168">
    <property type="entry name" value="Phageshock_PspC_N"/>
</dbReference>
<keyword evidence="2" id="KW-1003">Cell membrane</keyword>
<dbReference type="EMBL" id="JACHLP010000013">
    <property type="protein sequence ID" value="MBB4846035.1"/>
    <property type="molecule type" value="Genomic_DNA"/>
</dbReference>